<proteinExistence type="predicted"/>
<name>A0ABQ9E5Y5_TEGGR</name>
<evidence type="ECO:0000256" key="2">
    <source>
        <dbReference type="SAM" id="MobiDB-lite"/>
    </source>
</evidence>
<dbReference type="SUPFAM" id="SSF56672">
    <property type="entry name" value="DNA/RNA polymerases"/>
    <property type="match status" value="1"/>
</dbReference>
<keyword evidence="1" id="KW-0862">Zinc</keyword>
<feature type="compositionally biased region" description="Acidic residues" evidence="2">
    <location>
        <begin position="535"/>
        <end position="551"/>
    </location>
</feature>
<dbReference type="Proteomes" id="UP001217089">
    <property type="component" value="Unassembled WGS sequence"/>
</dbReference>
<evidence type="ECO:0000256" key="1">
    <source>
        <dbReference type="PROSITE-ProRule" id="PRU00042"/>
    </source>
</evidence>
<dbReference type="PANTHER" id="PTHR33206">
    <property type="entry name" value="PROTEIN CBG10425"/>
    <property type="match status" value="1"/>
</dbReference>
<evidence type="ECO:0000259" key="3">
    <source>
        <dbReference type="PROSITE" id="PS50157"/>
    </source>
</evidence>
<sequence length="1211" mass="142379">MYQGNVNIDVPAITRDIPCHPRQGIRKENHSTATHSSNVQTRTFRCHKCSSSFPNRRRLYLHDRQEHSQVGEGLRSYPWGQNSAPWEKQDGSTDEELKTVYNANSSLILAQHDLGPVRSIYNFPIDNTVSLNRLIRFASEIYDQEDRSFRLNMSFGMILQNRRTGEYRYYIPYVNSNVFESPMFISKRSDLRRLNLQLRKWDILTELLRNRPNTEWIPVLMTNVHFAITSTNYVLGKGCLPNYILKRKSIIALDKCYGKPYNDNLCLFRCLALHRGYDPKSLENASKDYYQQWKRDKETTEPFQGVTMRELPEFESLFEVNVEVFSLSEDEFVTPIYKSRGRYQTSLYVNLYENHLSYIKDFKQYAKKVQCNLCLRHFGHYGTFKRHRKTCDNKTKYIYPGKFYRMPLTIFEKLQQFNIHVPEEHRVFPWFICYDFESMFETVDDHPTDSLEWVYKHVPISVSICSNVPDYQDCKCIIETDQDTLVKDMLQYMLTIATKVEELAEERWGWVIKAIKKKLKRNDFGSKAYLSTVSDEEDEGRDEEKEEENVKEDDPRKQLKRLYGQMKGYLLQVPVLGFNSAKYDLNLIKQRIAKHLNLHMTEDKDGNFVFLSPGSSYTSFLKAYDVEERKCYFPYEWLDDVTKLDSTELPPHDAFYSQLKQKNISQEEYDFCQQVWNDNNMKTFRDFLKWYNNLDVGPFVIAVERLQKFYFDQTIDLFKTAISVPEGITILHEHNTGSEVRVGRYPVDGFQMNETAVKKPLTRHVTDKKWHDNKETKYKKTQEITAYLKDKGCIVIEKWECEFREYCKKHLEIYQFINSRRPGHIAERLRKKHILKAVRDNELFGLIEVDIEVPPNWSDSFTHPTMSPYEYFREMSPLFCNTEIPFEAIGSHMQDHVLKHGLSKGSRRLLIGGMKAKQILLATPLLQWYLNHGMVVTKIYQLVEFQQKRCFSNFVQKVSNARREGDKNQDTAIIADTMKVIGNSAYGSMIMDKHKHRDIIYVQGENETCLKAYDKFHWFPRRCCAKHAKFDKRTPGLFKLEYRGDEIIGLCSKTYIVRQTKVVKPSSTRLTAYKLLRKAKRLKSRKLTIKPRIRNEYKFSSKGVSKRNVKTPMYTFKRVLKTGLSKSSTNRGFRTRNNTIDTYTQNRRGFGYFYCKRVVGDDGCTTSPLDITLCPIPPDQEEDDDEINDFNLVDICLGLLVGSGWREGNAA</sequence>
<gene>
    <name evidence="4" type="ORF">KUTeg_022216</name>
</gene>
<feature type="region of interest" description="Disordered" evidence="2">
    <location>
        <begin position="535"/>
        <end position="555"/>
    </location>
</feature>
<organism evidence="4 5">
    <name type="scientific">Tegillarca granosa</name>
    <name type="common">Malaysian cockle</name>
    <name type="synonym">Anadara granosa</name>
    <dbReference type="NCBI Taxonomy" id="220873"/>
    <lineage>
        <taxon>Eukaryota</taxon>
        <taxon>Metazoa</taxon>
        <taxon>Spiralia</taxon>
        <taxon>Lophotrochozoa</taxon>
        <taxon>Mollusca</taxon>
        <taxon>Bivalvia</taxon>
        <taxon>Autobranchia</taxon>
        <taxon>Pteriomorphia</taxon>
        <taxon>Arcoida</taxon>
        <taxon>Arcoidea</taxon>
        <taxon>Arcidae</taxon>
        <taxon>Tegillarca</taxon>
    </lineage>
</organism>
<keyword evidence="5" id="KW-1185">Reference proteome</keyword>
<dbReference type="InterPro" id="IPR043502">
    <property type="entry name" value="DNA/RNA_pol_sf"/>
</dbReference>
<keyword evidence="1" id="KW-0863">Zinc-finger</keyword>
<dbReference type="PANTHER" id="PTHR33206:SF1">
    <property type="entry name" value="DNA-DIRECTED DNA POLYMERASE"/>
    <property type="match status" value="1"/>
</dbReference>
<evidence type="ECO:0000313" key="5">
    <source>
        <dbReference type="Proteomes" id="UP001217089"/>
    </source>
</evidence>
<feature type="domain" description="C2H2-type" evidence="3">
    <location>
        <begin position="44"/>
        <end position="68"/>
    </location>
</feature>
<dbReference type="PROSITE" id="PS50157">
    <property type="entry name" value="ZINC_FINGER_C2H2_2"/>
    <property type="match status" value="1"/>
</dbReference>
<keyword evidence="1" id="KW-0479">Metal-binding</keyword>
<reference evidence="4 5" key="1">
    <citation type="submission" date="2022-12" db="EMBL/GenBank/DDBJ databases">
        <title>Chromosome-level genome of Tegillarca granosa.</title>
        <authorList>
            <person name="Kim J."/>
        </authorList>
    </citation>
    <scope>NUCLEOTIDE SEQUENCE [LARGE SCALE GENOMIC DNA]</scope>
    <source>
        <strain evidence="4">Teg-2019</strain>
        <tissue evidence="4">Adductor muscle</tissue>
    </source>
</reference>
<dbReference type="EMBL" id="JARBDR010000919">
    <property type="protein sequence ID" value="KAJ8300697.1"/>
    <property type="molecule type" value="Genomic_DNA"/>
</dbReference>
<feature type="region of interest" description="Disordered" evidence="2">
    <location>
        <begin position="20"/>
        <end position="39"/>
    </location>
</feature>
<dbReference type="InterPro" id="IPR013087">
    <property type="entry name" value="Znf_C2H2_type"/>
</dbReference>
<protein>
    <recommendedName>
        <fullName evidence="3">C2H2-type domain-containing protein</fullName>
    </recommendedName>
</protein>
<evidence type="ECO:0000313" key="4">
    <source>
        <dbReference type="EMBL" id="KAJ8300697.1"/>
    </source>
</evidence>
<comment type="caution">
    <text evidence="4">The sequence shown here is derived from an EMBL/GenBank/DDBJ whole genome shotgun (WGS) entry which is preliminary data.</text>
</comment>
<dbReference type="PROSITE" id="PS00028">
    <property type="entry name" value="ZINC_FINGER_C2H2_1"/>
    <property type="match status" value="1"/>
</dbReference>
<accession>A0ABQ9E5Y5</accession>